<keyword evidence="1" id="KW-0472">Membrane</keyword>
<evidence type="ECO:0000313" key="2">
    <source>
        <dbReference type="EMBL" id="BAT74605.1"/>
    </source>
</evidence>
<evidence type="ECO:0000256" key="1">
    <source>
        <dbReference type="SAM" id="Phobius"/>
    </source>
</evidence>
<dbReference type="Proteomes" id="UP000291084">
    <property type="component" value="Chromosome 1"/>
</dbReference>
<feature type="transmembrane region" description="Helical" evidence="1">
    <location>
        <begin position="39"/>
        <end position="60"/>
    </location>
</feature>
<keyword evidence="1" id="KW-1133">Transmembrane helix</keyword>
<proteinExistence type="predicted"/>
<keyword evidence="1" id="KW-0812">Transmembrane</keyword>
<sequence length="81" mass="8890">MCSSSVLGTPQMFNTVLNRVLPPLRTFASTSIKPGISSLFMLGMSMLWLIEIITPTSTLFSSRFLRLEKLTVCPVNHSGKG</sequence>
<accession>A0A0S3R1Z1</accession>
<keyword evidence="3" id="KW-1185">Reference proteome</keyword>
<name>A0A0S3R1Z1_PHAAN</name>
<reference evidence="2 3" key="1">
    <citation type="journal article" date="2015" name="Sci. Rep.">
        <title>The power of single molecule real-time sequencing technology in the de novo assembly of a eukaryotic genome.</title>
        <authorList>
            <person name="Sakai H."/>
            <person name="Naito K."/>
            <person name="Ogiso-Tanaka E."/>
            <person name="Takahashi Y."/>
            <person name="Iseki K."/>
            <person name="Muto C."/>
            <person name="Satou K."/>
            <person name="Teruya K."/>
            <person name="Shiroma A."/>
            <person name="Shimoji M."/>
            <person name="Hirano T."/>
            <person name="Itoh T."/>
            <person name="Kaga A."/>
            <person name="Tomooka N."/>
        </authorList>
    </citation>
    <scope>NUCLEOTIDE SEQUENCE [LARGE SCALE GENOMIC DNA]</scope>
    <source>
        <strain evidence="3">cv. Shumari</strain>
    </source>
</reference>
<gene>
    <name evidence="2" type="primary">Vigan.01G230800</name>
    <name evidence="2" type="ORF">VIGAN_01230800</name>
</gene>
<evidence type="ECO:0000313" key="3">
    <source>
        <dbReference type="Proteomes" id="UP000291084"/>
    </source>
</evidence>
<organism evidence="2 3">
    <name type="scientific">Vigna angularis var. angularis</name>
    <dbReference type="NCBI Taxonomy" id="157739"/>
    <lineage>
        <taxon>Eukaryota</taxon>
        <taxon>Viridiplantae</taxon>
        <taxon>Streptophyta</taxon>
        <taxon>Embryophyta</taxon>
        <taxon>Tracheophyta</taxon>
        <taxon>Spermatophyta</taxon>
        <taxon>Magnoliopsida</taxon>
        <taxon>eudicotyledons</taxon>
        <taxon>Gunneridae</taxon>
        <taxon>Pentapetalae</taxon>
        <taxon>rosids</taxon>
        <taxon>fabids</taxon>
        <taxon>Fabales</taxon>
        <taxon>Fabaceae</taxon>
        <taxon>Papilionoideae</taxon>
        <taxon>50 kb inversion clade</taxon>
        <taxon>NPAAA clade</taxon>
        <taxon>indigoferoid/millettioid clade</taxon>
        <taxon>Phaseoleae</taxon>
        <taxon>Vigna</taxon>
    </lineage>
</organism>
<dbReference type="AlphaFoldDB" id="A0A0S3R1Z1"/>
<protein>
    <submittedName>
        <fullName evidence="2">Uncharacterized protein</fullName>
    </submittedName>
</protein>
<dbReference type="EMBL" id="AP015034">
    <property type="protein sequence ID" value="BAT74605.1"/>
    <property type="molecule type" value="Genomic_DNA"/>
</dbReference>